<protein>
    <recommendedName>
        <fullName evidence="6">DUF641 domain-containing protein</fullName>
    </recommendedName>
</protein>
<name>A0ABP0Z7M8_9ROSI</name>
<dbReference type="EMBL" id="OZ021743">
    <property type="protein sequence ID" value="CAK9328789.1"/>
    <property type="molecule type" value="Genomic_DNA"/>
</dbReference>
<gene>
    <name evidence="4" type="ORF">CITCOLO1_LOCUS21217</name>
</gene>
<dbReference type="Pfam" id="PF24994">
    <property type="entry name" value="GIL1_IRKI_C"/>
    <property type="match status" value="1"/>
</dbReference>
<keyword evidence="5" id="KW-1185">Reference proteome</keyword>
<evidence type="ECO:0000259" key="2">
    <source>
        <dbReference type="Pfam" id="PF04859"/>
    </source>
</evidence>
<sequence>MVCVSQNPPHSYLASKSFNAYHSSISPNSLSIPFPFNNLFLTPFTSSSISHFPIMCDTDGSSNFKTPQISEMFQKFALAFKTKTFEFFADDDAPDESDGFSLLDSAEEVITDQKVVVIKPDSAFDFFPTLPSNFIKPFPPKSNLLVESKVEERGTGNIAIANANANVEMMQTLVSSIFATISSFEASYIQLQTAHVPFVEDKVTAADRVLVSHLQQLSDFKHFYKDFRTNPVETTSIPVGSCLEAQVQENQSKLRMLGTVSDRAQSEIDRKDSEVMALRKKLGELQKANSRLSQKLSVNLNAPSDVFLSVRVFDSILHDTCRAAYNFAKVLMELMKKASWDMDLAANSVHHEIRYAKKAHSRYAFLSYVCLWMFRSFDSEDFGVVETESLCTEQSQNLDRIGLSLKQLLEHVSSNPMELLSVNPQCAFSKFCEKKYQELIHPTMESSIFSNLDRKEAILNSWRSVSVFYKSFVKMASSTWMLHKLAFSFDPIVEIFQVERGAEFSMVYMEDVTRRYTPPFKSRAKVGFTVVPGFKIGKTVIQSQVYLEELCALGKG</sequence>
<accession>A0ABP0Z7M8</accession>
<organism evidence="4 5">
    <name type="scientific">Citrullus colocynthis</name>
    <name type="common">colocynth</name>
    <dbReference type="NCBI Taxonomy" id="252529"/>
    <lineage>
        <taxon>Eukaryota</taxon>
        <taxon>Viridiplantae</taxon>
        <taxon>Streptophyta</taxon>
        <taxon>Embryophyta</taxon>
        <taxon>Tracheophyta</taxon>
        <taxon>Spermatophyta</taxon>
        <taxon>Magnoliopsida</taxon>
        <taxon>eudicotyledons</taxon>
        <taxon>Gunneridae</taxon>
        <taxon>Pentapetalae</taxon>
        <taxon>rosids</taxon>
        <taxon>fabids</taxon>
        <taxon>Cucurbitales</taxon>
        <taxon>Cucurbitaceae</taxon>
        <taxon>Benincaseae</taxon>
        <taxon>Citrullus</taxon>
    </lineage>
</organism>
<evidence type="ECO:0000313" key="4">
    <source>
        <dbReference type="EMBL" id="CAK9328789.1"/>
    </source>
</evidence>
<dbReference type="PANTHER" id="PTHR31161">
    <property type="entry name" value="PROTEIN GRAVITROPIC IN THE LIGHT 1"/>
    <property type="match status" value="1"/>
</dbReference>
<feature type="domain" description="GIL1/IRKI C-terminal" evidence="3">
    <location>
        <begin position="495"/>
        <end position="546"/>
    </location>
</feature>
<keyword evidence="1" id="KW-0175">Coiled coil</keyword>
<evidence type="ECO:0008006" key="6">
    <source>
        <dbReference type="Google" id="ProtNLM"/>
    </source>
</evidence>
<reference evidence="4 5" key="1">
    <citation type="submission" date="2024-03" db="EMBL/GenBank/DDBJ databases">
        <authorList>
            <person name="Gkanogiannis A."/>
            <person name="Becerra Lopez-Lavalle L."/>
        </authorList>
    </citation>
    <scope>NUCLEOTIDE SEQUENCE [LARGE SCALE GENOMIC DNA]</scope>
</reference>
<proteinExistence type="predicted"/>
<dbReference type="InterPro" id="IPR006943">
    <property type="entry name" value="DUF641_pln"/>
</dbReference>
<dbReference type="Proteomes" id="UP001642487">
    <property type="component" value="Chromosome 9"/>
</dbReference>
<dbReference type="Pfam" id="PF04859">
    <property type="entry name" value="DUF641"/>
    <property type="match status" value="1"/>
</dbReference>
<evidence type="ECO:0000313" key="5">
    <source>
        <dbReference type="Proteomes" id="UP001642487"/>
    </source>
</evidence>
<feature type="coiled-coil region" evidence="1">
    <location>
        <begin position="261"/>
        <end position="295"/>
    </location>
</feature>
<dbReference type="InterPro" id="IPR056813">
    <property type="entry name" value="GIL1_IRKI_C"/>
</dbReference>
<dbReference type="InterPro" id="IPR040225">
    <property type="entry name" value="GIL1-like"/>
</dbReference>
<feature type="domain" description="DUF641" evidence="2">
    <location>
        <begin position="166"/>
        <end position="295"/>
    </location>
</feature>
<evidence type="ECO:0000256" key="1">
    <source>
        <dbReference type="SAM" id="Coils"/>
    </source>
</evidence>
<evidence type="ECO:0000259" key="3">
    <source>
        <dbReference type="Pfam" id="PF24994"/>
    </source>
</evidence>